<gene>
    <name evidence="2" type="ORF">VHEMI10155</name>
</gene>
<organism evidence="2 3">
    <name type="scientific">[Torrubiella] hemipterigena</name>
    <dbReference type="NCBI Taxonomy" id="1531966"/>
    <lineage>
        <taxon>Eukaryota</taxon>
        <taxon>Fungi</taxon>
        <taxon>Dikarya</taxon>
        <taxon>Ascomycota</taxon>
        <taxon>Pezizomycotina</taxon>
        <taxon>Sordariomycetes</taxon>
        <taxon>Hypocreomycetidae</taxon>
        <taxon>Hypocreales</taxon>
        <taxon>Clavicipitaceae</taxon>
        <taxon>Clavicipitaceae incertae sedis</taxon>
        <taxon>'Torrubiella' clade</taxon>
    </lineage>
</organism>
<dbReference type="OrthoDB" id="5144161at2759"/>
<feature type="compositionally biased region" description="Basic and acidic residues" evidence="1">
    <location>
        <begin position="1"/>
        <end position="12"/>
    </location>
</feature>
<dbReference type="EMBL" id="CDHN01000007">
    <property type="protein sequence ID" value="CEJ94636.1"/>
    <property type="molecule type" value="Genomic_DNA"/>
</dbReference>
<protein>
    <submittedName>
        <fullName evidence="2">Uncharacterized protein</fullName>
    </submittedName>
</protein>
<name>A0A0A1TC53_9HYPO</name>
<keyword evidence="3" id="KW-1185">Reference proteome</keyword>
<evidence type="ECO:0000313" key="3">
    <source>
        <dbReference type="Proteomes" id="UP000039046"/>
    </source>
</evidence>
<sequence length="330" mass="36920">MEGDKPAQDTKTEPIPASDNVKEVTSQDLAMPAPVIKQPPPSLKEPVMYNSALGFNVYYSKHSQEYWAETISTDGTANYTLFIKVEKQLVSKTDAKKILRECNNFDDLCAKFPSSFPNIKKSPNEQIIPTALIYINAVHDSVKIKRNTGETSIARFFTDKRAIGQLSNFIFMFREDYVTGCPCSVHEICGSVVYCKACSTYRIQEVTPQAGLVYRGLLTVGKLSVDPTSARTMIMAMCTGDKLDMQKSLIVMANMFRLAKFQNIPLPVEQIVYWTLRDSLFMKFPDVSVSWYDQFFTRPYTDANQPMNGVVAMVGIARLGLAIATLGMIS</sequence>
<reference evidence="2 3" key="1">
    <citation type="journal article" date="2015" name="Genome Announc.">
        <title>Draft Genome Sequence and Gene Annotation of the Entomopathogenic Fungus Verticillium hemipterigenum.</title>
        <authorList>
            <person name="Horn F."/>
            <person name="Habel A."/>
            <person name="Scharf D.H."/>
            <person name="Dworschak J."/>
            <person name="Brakhage A.A."/>
            <person name="Guthke R."/>
            <person name="Hertweck C."/>
            <person name="Linde J."/>
        </authorList>
    </citation>
    <scope>NUCLEOTIDE SEQUENCE [LARGE SCALE GENOMIC DNA]</scope>
</reference>
<dbReference type="HOGENOM" id="CLU_842469_0_0_1"/>
<feature type="region of interest" description="Disordered" evidence="1">
    <location>
        <begin position="1"/>
        <end position="24"/>
    </location>
</feature>
<evidence type="ECO:0000256" key="1">
    <source>
        <dbReference type="SAM" id="MobiDB-lite"/>
    </source>
</evidence>
<dbReference type="AlphaFoldDB" id="A0A0A1TC53"/>
<dbReference type="Proteomes" id="UP000039046">
    <property type="component" value="Unassembled WGS sequence"/>
</dbReference>
<proteinExistence type="predicted"/>
<evidence type="ECO:0000313" key="2">
    <source>
        <dbReference type="EMBL" id="CEJ94636.1"/>
    </source>
</evidence>
<accession>A0A0A1TC53</accession>